<evidence type="ECO:0000256" key="6">
    <source>
        <dbReference type="ARBA" id="ARBA00022490"/>
    </source>
</evidence>
<dbReference type="FunFam" id="6.10.140.2220:FF:000009">
    <property type="entry name" value="Zinc finger MYND domain-containing protein 10"/>
    <property type="match status" value="1"/>
</dbReference>
<dbReference type="InterPro" id="IPR052298">
    <property type="entry name" value="ZMYND10"/>
</dbReference>
<comment type="similarity">
    <text evidence="3">Belongs to the ZMYND10 family.</text>
</comment>
<evidence type="ECO:0000256" key="14">
    <source>
        <dbReference type="PROSITE-ProRule" id="PRU00134"/>
    </source>
</evidence>
<keyword evidence="9" id="KW-0862">Zinc</keyword>
<dbReference type="GO" id="GO:0036159">
    <property type="term" value="P:inner dynein arm assembly"/>
    <property type="evidence" value="ECO:0007669"/>
    <property type="project" value="TreeGrafter"/>
</dbReference>
<dbReference type="PANTHER" id="PTHR13244:SF7">
    <property type="entry name" value="ZINC FINGER MYND DOMAIN-CONTAINING PROTEIN 10"/>
    <property type="match status" value="1"/>
</dbReference>
<evidence type="ECO:0000256" key="8">
    <source>
        <dbReference type="ARBA" id="ARBA00022771"/>
    </source>
</evidence>
<keyword evidence="5" id="KW-1003">Cell membrane</keyword>
<evidence type="ECO:0000256" key="5">
    <source>
        <dbReference type="ARBA" id="ARBA00022475"/>
    </source>
</evidence>
<name>A0AAV2IL62_LYMST</name>
<protein>
    <recommendedName>
        <fullName evidence="4">Zinc finger MYND domain-containing protein 10</fullName>
    </recommendedName>
</protein>
<evidence type="ECO:0000256" key="4">
    <source>
        <dbReference type="ARBA" id="ARBA00016317"/>
    </source>
</evidence>
<evidence type="ECO:0000256" key="3">
    <source>
        <dbReference type="ARBA" id="ARBA00005373"/>
    </source>
</evidence>
<keyword evidence="7" id="KW-0479">Metal-binding</keyword>
<organism evidence="16 17">
    <name type="scientific">Lymnaea stagnalis</name>
    <name type="common">Great pond snail</name>
    <name type="synonym">Helix stagnalis</name>
    <dbReference type="NCBI Taxonomy" id="6523"/>
    <lineage>
        <taxon>Eukaryota</taxon>
        <taxon>Metazoa</taxon>
        <taxon>Spiralia</taxon>
        <taxon>Lophotrochozoa</taxon>
        <taxon>Mollusca</taxon>
        <taxon>Gastropoda</taxon>
        <taxon>Heterobranchia</taxon>
        <taxon>Euthyneura</taxon>
        <taxon>Panpulmonata</taxon>
        <taxon>Hygrophila</taxon>
        <taxon>Lymnaeoidea</taxon>
        <taxon>Lymnaeidae</taxon>
        <taxon>Lymnaea</taxon>
    </lineage>
</organism>
<gene>
    <name evidence="16" type="ORF">GSLYS_00019779001</name>
</gene>
<evidence type="ECO:0000256" key="13">
    <source>
        <dbReference type="ARBA" id="ARBA00045527"/>
    </source>
</evidence>
<keyword evidence="17" id="KW-1185">Reference proteome</keyword>
<dbReference type="PROSITE" id="PS50865">
    <property type="entry name" value="ZF_MYND_2"/>
    <property type="match status" value="1"/>
</dbReference>
<dbReference type="GO" id="GO:0120293">
    <property type="term" value="C:dynein axonemal particle"/>
    <property type="evidence" value="ECO:0007669"/>
    <property type="project" value="UniProtKB-SubCell"/>
</dbReference>
<comment type="caution">
    <text evidence="16">The sequence shown here is derived from an EMBL/GenBank/DDBJ whole genome shotgun (WGS) entry which is preliminary data.</text>
</comment>
<dbReference type="GO" id="GO:0034451">
    <property type="term" value="C:centriolar satellite"/>
    <property type="evidence" value="ECO:0007669"/>
    <property type="project" value="TreeGrafter"/>
</dbReference>
<keyword evidence="11" id="KW-0206">Cytoskeleton</keyword>
<proteinExistence type="inferred from homology"/>
<dbReference type="GO" id="GO:0008270">
    <property type="term" value="F:zinc ion binding"/>
    <property type="evidence" value="ECO:0007669"/>
    <property type="project" value="UniProtKB-KW"/>
</dbReference>
<dbReference type="GO" id="GO:0044458">
    <property type="term" value="P:motile cilium assembly"/>
    <property type="evidence" value="ECO:0007669"/>
    <property type="project" value="TreeGrafter"/>
</dbReference>
<keyword evidence="8 14" id="KW-0863">Zinc-finger</keyword>
<evidence type="ECO:0000256" key="1">
    <source>
        <dbReference type="ARBA" id="ARBA00004221"/>
    </source>
</evidence>
<dbReference type="GO" id="GO:0036158">
    <property type="term" value="P:outer dynein arm assembly"/>
    <property type="evidence" value="ECO:0007669"/>
    <property type="project" value="TreeGrafter"/>
</dbReference>
<dbReference type="Gene3D" id="6.10.140.2220">
    <property type="match status" value="1"/>
</dbReference>
<evidence type="ECO:0000313" key="16">
    <source>
        <dbReference type="EMBL" id="CAL1546402.1"/>
    </source>
</evidence>
<dbReference type="SUPFAM" id="SSF144232">
    <property type="entry name" value="HIT/MYND zinc finger-like"/>
    <property type="match status" value="1"/>
</dbReference>
<evidence type="ECO:0000256" key="9">
    <source>
        <dbReference type="ARBA" id="ARBA00022833"/>
    </source>
</evidence>
<keyword evidence="6" id="KW-0963">Cytoplasm</keyword>
<evidence type="ECO:0000256" key="10">
    <source>
        <dbReference type="ARBA" id="ARBA00023136"/>
    </source>
</evidence>
<evidence type="ECO:0000256" key="2">
    <source>
        <dbReference type="ARBA" id="ARBA00004300"/>
    </source>
</evidence>
<evidence type="ECO:0000256" key="11">
    <source>
        <dbReference type="ARBA" id="ARBA00023212"/>
    </source>
</evidence>
<reference evidence="16 17" key="1">
    <citation type="submission" date="2024-04" db="EMBL/GenBank/DDBJ databases">
        <authorList>
            <consortium name="Genoscope - CEA"/>
            <person name="William W."/>
        </authorList>
    </citation>
    <scope>NUCLEOTIDE SEQUENCE [LARGE SCALE GENOMIC DNA]</scope>
</reference>
<dbReference type="GO" id="GO:0016324">
    <property type="term" value="C:apical plasma membrane"/>
    <property type="evidence" value="ECO:0007669"/>
    <property type="project" value="UniProtKB-SubCell"/>
</dbReference>
<dbReference type="EMBL" id="CAXITT010000807">
    <property type="protein sequence ID" value="CAL1546402.1"/>
    <property type="molecule type" value="Genomic_DNA"/>
</dbReference>
<accession>A0AAV2IL62</accession>
<evidence type="ECO:0000256" key="7">
    <source>
        <dbReference type="ARBA" id="ARBA00022723"/>
    </source>
</evidence>
<evidence type="ECO:0000256" key="12">
    <source>
        <dbReference type="ARBA" id="ARBA00024190"/>
    </source>
</evidence>
<dbReference type="Pfam" id="PF01753">
    <property type="entry name" value="zf-MYND"/>
    <property type="match status" value="1"/>
</dbReference>
<dbReference type="AlphaFoldDB" id="A0AAV2IL62"/>
<feature type="domain" description="MYND-type" evidence="15">
    <location>
        <begin position="402"/>
        <end position="438"/>
    </location>
</feature>
<dbReference type="PANTHER" id="PTHR13244">
    <property type="entry name" value="ZINC FINGER MYND DOMAIN CONTAINING PROTEIN 10"/>
    <property type="match status" value="1"/>
</dbReference>
<evidence type="ECO:0000259" key="15">
    <source>
        <dbReference type="PROSITE" id="PS50865"/>
    </source>
</evidence>
<keyword evidence="10" id="KW-0472">Membrane</keyword>
<dbReference type="Proteomes" id="UP001497497">
    <property type="component" value="Unassembled WGS sequence"/>
</dbReference>
<dbReference type="PROSITE" id="PS01360">
    <property type="entry name" value="ZF_MYND_1"/>
    <property type="match status" value="1"/>
</dbReference>
<sequence length="456" mass="53452">MTENQGTHILLSVEAEAYVEHLEVFDLKDIGSPRWHQQHEYLEKLNMQAVVNAAAKEDEFVKDFFISHGKIHLLIQDLLTTEIWKQNIFQELLDMDFQPKTTFPIYIVLYHEATVINLLETMMFYRETVEVAEDSVLDLVDYAYRKLCYLASKSVVNEKDDEFIPFGGDITQAVSNMEELEKQDIQLQFEISIKALSLLRYVTDHMDCLPLSVMTRILNTHDIPILLVQLVESPPWTKKEDGKIFKFIESKWQEVSFEDSLKLTKTEGQVWLALFHLLMERACQDKYDLNNYRKNTIIKLRSYLTEVLLDQLPILSELQRYLEHLAIMDPPPAKKDLVLEQVPEIREKILRKYEGKWAKLAKVQSRTIFNQSDADIQAQAQRWAATYNIDLLQDLISEPPKCAVCGEPASKRCSRCQNEWYCRRECQVGHWKKHKKACDILYDTLRKAEDQEKRVN</sequence>
<dbReference type="InterPro" id="IPR002893">
    <property type="entry name" value="Znf_MYND"/>
</dbReference>
<evidence type="ECO:0000313" key="17">
    <source>
        <dbReference type="Proteomes" id="UP001497497"/>
    </source>
</evidence>
<comment type="function">
    <text evidence="13">Plays a role in axonemal structure organization and motility. Involved in axonemal pre-assembly of inner and outer dynein arms (IDA and ODA, respectively) for proper axoneme building for cilia motility. May act by indirectly regulating transcription of dynein proteins.</text>
</comment>
<comment type="subcellular location">
    <subcellularLocation>
        <location evidence="1">Apical cell membrane</location>
    </subcellularLocation>
    <subcellularLocation>
        <location evidence="2">Cytoplasm</location>
        <location evidence="2">Cytoskeleton</location>
        <location evidence="2">Microtubule organizing center</location>
        <location evidence="2">Centrosome</location>
    </subcellularLocation>
    <subcellularLocation>
        <location evidence="12">Dynein axonemal particle</location>
    </subcellularLocation>
</comment>